<accession>A0A480B3P4</accession>
<dbReference type="NCBIfam" id="TIGR02532">
    <property type="entry name" value="IV_pilin_GFxxxE"/>
    <property type="match status" value="1"/>
</dbReference>
<dbReference type="InterPro" id="IPR031982">
    <property type="entry name" value="PilE-like"/>
</dbReference>
<dbReference type="InterPro" id="IPR012902">
    <property type="entry name" value="N_methyl_site"/>
</dbReference>
<dbReference type="Pfam" id="PF16732">
    <property type="entry name" value="ComP_DUS"/>
    <property type="match status" value="1"/>
</dbReference>
<dbReference type="PANTHER" id="PTHR30093">
    <property type="entry name" value="GENERAL SECRETION PATHWAY PROTEIN G"/>
    <property type="match status" value="1"/>
</dbReference>
<keyword evidence="1" id="KW-0488">Methylation</keyword>
<keyword evidence="2" id="KW-0812">Transmembrane</keyword>
<name>A0A480B3P4_9BURK</name>
<dbReference type="Gene3D" id="3.30.700.10">
    <property type="entry name" value="Glycoprotein, Type 4 Pilin"/>
    <property type="match status" value="1"/>
</dbReference>
<dbReference type="EMBL" id="BJCL01000019">
    <property type="protein sequence ID" value="GCL65688.1"/>
    <property type="molecule type" value="Genomic_DNA"/>
</dbReference>
<dbReference type="OrthoDB" id="8592370at2"/>
<dbReference type="InterPro" id="IPR000983">
    <property type="entry name" value="Bac_GSPG_pilin"/>
</dbReference>
<protein>
    <submittedName>
        <fullName evidence="3">Type IV pilin</fullName>
    </submittedName>
</protein>
<dbReference type="GO" id="GO:0015628">
    <property type="term" value="P:protein secretion by the type II secretion system"/>
    <property type="evidence" value="ECO:0007669"/>
    <property type="project" value="InterPro"/>
</dbReference>
<evidence type="ECO:0000313" key="3">
    <source>
        <dbReference type="EMBL" id="GCL65688.1"/>
    </source>
</evidence>
<evidence type="ECO:0000256" key="2">
    <source>
        <dbReference type="SAM" id="Phobius"/>
    </source>
</evidence>
<dbReference type="InterPro" id="IPR045584">
    <property type="entry name" value="Pilin-like"/>
</dbReference>
<keyword evidence="2" id="KW-1133">Transmembrane helix</keyword>
<dbReference type="PRINTS" id="PR00813">
    <property type="entry name" value="BCTERIALGSPG"/>
</dbReference>
<feature type="transmembrane region" description="Helical" evidence="2">
    <location>
        <begin position="12"/>
        <end position="34"/>
    </location>
</feature>
<dbReference type="AlphaFoldDB" id="A0A480B3P4"/>
<dbReference type="GO" id="GO:0015627">
    <property type="term" value="C:type II protein secretion system complex"/>
    <property type="evidence" value="ECO:0007669"/>
    <property type="project" value="InterPro"/>
</dbReference>
<keyword evidence="2" id="KW-0472">Membrane</keyword>
<dbReference type="SUPFAM" id="SSF54523">
    <property type="entry name" value="Pili subunits"/>
    <property type="match status" value="1"/>
</dbReference>
<sequence length="140" mass="15098">MTRLHIRNRGFTLVELMIALAVVGLLSAIAYPSYQQQVAKGRRTDAKQSLLELAQKMERFYTERGTYAGATLGGTGLYPNVSSGGYYSLTIVTQTADGFSVQATPRGTQVGDACASFLYNQVGDQTVSSDATLSAVKCWQ</sequence>
<gene>
    <name evidence="3" type="ORF">AQPW35_47690</name>
</gene>
<organism evidence="3 4">
    <name type="scientific">Pseudaquabacterium pictum</name>
    <dbReference type="NCBI Taxonomy" id="2315236"/>
    <lineage>
        <taxon>Bacteria</taxon>
        <taxon>Pseudomonadati</taxon>
        <taxon>Pseudomonadota</taxon>
        <taxon>Betaproteobacteria</taxon>
        <taxon>Burkholderiales</taxon>
        <taxon>Sphaerotilaceae</taxon>
        <taxon>Pseudaquabacterium</taxon>
    </lineage>
</organism>
<keyword evidence="4" id="KW-1185">Reference proteome</keyword>
<dbReference type="PROSITE" id="PS00409">
    <property type="entry name" value="PROKAR_NTER_METHYL"/>
    <property type="match status" value="1"/>
</dbReference>
<evidence type="ECO:0000313" key="4">
    <source>
        <dbReference type="Proteomes" id="UP000301751"/>
    </source>
</evidence>
<dbReference type="GO" id="GO:0043683">
    <property type="term" value="P:type IV pilus assembly"/>
    <property type="evidence" value="ECO:0007669"/>
    <property type="project" value="InterPro"/>
</dbReference>
<proteinExistence type="predicted"/>
<evidence type="ECO:0000256" key="1">
    <source>
        <dbReference type="ARBA" id="ARBA00022481"/>
    </source>
</evidence>
<reference evidence="4" key="1">
    <citation type="submission" date="2019-03" db="EMBL/GenBank/DDBJ databases">
        <title>Aquabacterium pictum sp.nov., the first bacteriochlorophyll a-containing freshwater bacterium in the genus Aquabacterium of the class Betaproteobacteria.</title>
        <authorList>
            <person name="Hirose S."/>
            <person name="Tank M."/>
            <person name="Hara E."/>
            <person name="Tamaki H."/>
            <person name="Takaichi S."/>
            <person name="Haruta S."/>
            <person name="Hanada S."/>
        </authorList>
    </citation>
    <scope>NUCLEOTIDE SEQUENCE [LARGE SCALE GENOMIC DNA]</scope>
    <source>
        <strain evidence="4">W35</strain>
    </source>
</reference>
<dbReference type="Pfam" id="PF07963">
    <property type="entry name" value="N_methyl"/>
    <property type="match status" value="1"/>
</dbReference>
<dbReference type="Proteomes" id="UP000301751">
    <property type="component" value="Unassembled WGS sequence"/>
</dbReference>
<comment type="caution">
    <text evidence="3">The sequence shown here is derived from an EMBL/GenBank/DDBJ whole genome shotgun (WGS) entry which is preliminary data.</text>
</comment>
<dbReference type="RefSeq" id="WP_137735396.1">
    <property type="nucleotide sequence ID" value="NZ_BJCL01000019.1"/>
</dbReference>
<dbReference type="PANTHER" id="PTHR30093:SF47">
    <property type="entry name" value="TYPE IV PILUS NON-CORE MINOR PILIN PILE"/>
    <property type="match status" value="1"/>
</dbReference>